<dbReference type="InterPro" id="IPR011990">
    <property type="entry name" value="TPR-like_helical_dom_sf"/>
</dbReference>
<dbReference type="Proteomes" id="UP001227230">
    <property type="component" value="Chromosome 10"/>
</dbReference>
<dbReference type="PANTHER" id="PTHR47926:SF463">
    <property type="entry name" value="PENTATRICOPEPTIDE REPEAT-CONTAINING PROTEIN"/>
    <property type="match status" value="1"/>
</dbReference>
<evidence type="ECO:0000256" key="1">
    <source>
        <dbReference type="ARBA" id="ARBA00022737"/>
    </source>
</evidence>
<feature type="repeat" description="PPR" evidence="2">
    <location>
        <begin position="168"/>
        <end position="202"/>
    </location>
</feature>
<accession>A0ABY9CQR9</accession>
<evidence type="ECO:0008006" key="5">
    <source>
        <dbReference type="Google" id="ProtNLM"/>
    </source>
</evidence>
<dbReference type="InterPro" id="IPR046960">
    <property type="entry name" value="PPR_At4g14850-like_plant"/>
</dbReference>
<dbReference type="Pfam" id="PF13041">
    <property type="entry name" value="PPR_2"/>
    <property type="match status" value="2"/>
</dbReference>
<dbReference type="InterPro" id="IPR002885">
    <property type="entry name" value="PPR_rpt"/>
</dbReference>
<gene>
    <name evidence="3" type="ORF">VitviT2T_015694</name>
</gene>
<protein>
    <recommendedName>
        <fullName evidence="5">Pentatricopeptide repeat-containing protein</fullName>
    </recommendedName>
</protein>
<dbReference type="PROSITE" id="PS51375">
    <property type="entry name" value="PPR"/>
    <property type="match status" value="3"/>
</dbReference>
<keyword evidence="4" id="KW-1185">Reference proteome</keyword>
<reference evidence="3 4" key="1">
    <citation type="journal article" date="2023" name="Hortic Res">
        <title>The complete reference genome for grapevine (Vitis vinifera L.) genetics and breeding.</title>
        <authorList>
            <person name="Shi X."/>
            <person name="Cao S."/>
            <person name="Wang X."/>
            <person name="Huang S."/>
            <person name="Wang Y."/>
            <person name="Liu Z."/>
            <person name="Liu W."/>
            <person name="Leng X."/>
            <person name="Peng Y."/>
            <person name="Wang N."/>
            <person name="Wang Y."/>
            <person name="Ma Z."/>
            <person name="Xu X."/>
            <person name="Zhang F."/>
            <person name="Xue H."/>
            <person name="Zhong H."/>
            <person name="Wang Y."/>
            <person name="Zhang K."/>
            <person name="Velt A."/>
            <person name="Avia K."/>
            <person name="Holtgrawe D."/>
            <person name="Grimplet J."/>
            <person name="Matus J.T."/>
            <person name="Ware D."/>
            <person name="Wu X."/>
            <person name="Wang H."/>
            <person name="Liu C."/>
            <person name="Fang Y."/>
            <person name="Rustenholz C."/>
            <person name="Cheng Z."/>
            <person name="Xiao H."/>
            <person name="Zhou Y."/>
        </authorList>
    </citation>
    <scope>NUCLEOTIDE SEQUENCE [LARGE SCALE GENOMIC DNA]</scope>
    <source>
        <strain evidence="4">cv. Pinot noir / PN40024</strain>
        <tissue evidence="3">Leaf</tissue>
    </source>
</reference>
<sequence>MPKLATLRHSILCCFHKCGTFDHLNQTTSILITSGLAHHTFFLSDLLRSATKDLGYTLLLFDRLATPYIFLWNTIVRSFSASSQPQMVLVAYSRLRNHGVIPDRHTFPLLLKAFSKLRNENPFQFYAHIVKFGLDFDAFVQNSLVSAFAHCGYVDCSRRLFIETAKKDVVSWTALINGCLRNGRAVEALECFVEMRSSGVEVDEVTVVSVLCAAAMLRDVWFGRWVHGFYVESGRVIWDVYVGSALVDMYSKCGYCDDAVKVFNEMPTRNLVSWGALIAGYVQCNRYKEALKVFQEMIIEGIEPNQSTVTSALTACAQLGSLDQGRWLHEYVDRSKLGLNSKLGTALVDMYSKCGCVDEALLVFEKLPAKDVYPWTAMINGLAMRGDALSSLNLFSQMIRSRVQPNGVTFLGVLSACAHGGLVDEGLELFRLMICDYRLEPNVDHYGCMVDLLGRAGRLEEAIKFIESMPMEPTPGVWGALFSGCMIHKAFELGEHIGNHLIKLQPHHSGRYILLANLYSRCQKWEAAANVRRLMKGKGVDKSPACSWIEVNGVIHEFIAFDKSHIESINVYMMLGSVTAQLKLATYALDSNLLTFTIDGG</sequence>
<dbReference type="Pfam" id="PF01535">
    <property type="entry name" value="PPR"/>
    <property type="match status" value="3"/>
</dbReference>
<keyword evidence="1" id="KW-0677">Repeat</keyword>
<dbReference type="Pfam" id="PF20431">
    <property type="entry name" value="E_motif"/>
    <property type="match status" value="1"/>
</dbReference>
<dbReference type="PANTHER" id="PTHR47926">
    <property type="entry name" value="PENTATRICOPEPTIDE REPEAT-CONTAINING PROTEIN"/>
    <property type="match status" value="1"/>
</dbReference>
<dbReference type="NCBIfam" id="TIGR00756">
    <property type="entry name" value="PPR"/>
    <property type="match status" value="5"/>
</dbReference>
<evidence type="ECO:0000313" key="4">
    <source>
        <dbReference type="Proteomes" id="UP001227230"/>
    </source>
</evidence>
<dbReference type="Gene3D" id="1.25.40.10">
    <property type="entry name" value="Tetratricopeptide repeat domain"/>
    <property type="match status" value="4"/>
</dbReference>
<evidence type="ECO:0000313" key="3">
    <source>
        <dbReference type="EMBL" id="WJZ97060.1"/>
    </source>
</evidence>
<dbReference type="SUPFAM" id="SSF48452">
    <property type="entry name" value="TPR-like"/>
    <property type="match status" value="1"/>
</dbReference>
<dbReference type="EMBL" id="CP126657">
    <property type="protein sequence ID" value="WJZ97060.1"/>
    <property type="molecule type" value="Genomic_DNA"/>
</dbReference>
<dbReference type="Pfam" id="PF12854">
    <property type="entry name" value="PPR_1"/>
    <property type="match status" value="1"/>
</dbReference>
<organism evidence="3 4">
    <name type="scientific">Vitis vinifera</name>
    <name type="common">Grape</name>
    <dbReference type="NCBI Taxonomy" id="29760"/>
    <lineage>
        <taxon>Eukaryota</taxon>
        <taxon>Viridiplantae</taxon>
        <taxon>Streptophyta</taxon>
        <taxon>Embryophyta</taxon>
        <taxon>Tracheophyta</taxon>
        <taxon>Spermatophyta</taxon>
        <taxon>Magnoliopsida</taxon>
        <taxon>eudicotyledons</taxon>
        <taxon>Gunneridae</taxon>
        <taxon>Pentapetalae</taxon>
        <taxon>rosids</taxon>
        <taxon>Vitales</taxon>
        <taxon>Vitaceae</taxon>
        <taxon>Viteae</taxon>
        <taxon>Vitis</taxon>
    </lineage>
</organism>
<name>A0ABY9CQR9_VITVI</name>
<proteinExistence type="predicted"/>
<evidence type="ECO:0000256" key="2">
    <source>
        <dbReference type="PROSITE-ProRule" id="PRU00708"/>
    </source>
</evidence>
<feature type="repeat" description="PPR" evidence="2">
    <location>
        <begin position="371"/>
        <end position="405"/>
    </location>
</feature>
<dbReference type="InterPro" id="IPR046848">
    <property type="entry name" value="E_motif"/>
</dbReference>
<feature type="repeat" description="PPR" evidence="2">
    <location>
        <begin position="270"/>
        <end position="304"/>
    </location>
</feature>